<evidence type="ECO:0000256" key="1">
    <source>
        <dbReference type="ARBA" id="ARBA00004496"/>
    </source>
</evidence>
<keyword evidence="14" id="KW-1185">Reference proteome</keyword>
<dbReference type="PRINTS" id="PR01467">
    <property type="entry name" value="ARGREPRESSOR"/>
</dbReference>
<dbReference type="RefSeq" id="WP_140605792.1">
    <property type="nucleotide sequence ID" value="NZ_SAWY01000041.1"/>
</dbReference>
<organism evidence="13 14">
    <name type="scientific">Litorilituus lipolyticus</name>
    <dbReference type="NCBI Taxonomy" id="2491017"/>
    <lineage>
        <taxon>Bacteria</taxon>
        <taxon>Pseudomonadati</taxon>
        <taxon>Pseudomonadota</taxon>
        <taxon>Gammaproteobacteria</taxon>
        <taxon>Alteromonadales</taxon>
        <taxon>Colwelliaceae</taxon>
        <taxon>Litorilituus</taxon>
    </lineage>
</organism>
<proteinExistence type="inferred from homology"/>
<dbReference type="InterPro" id="IPR036388">
    <property type="entry name" value="WH-like_DNA-bd_sf"/>
</dbReference>
<evidence type="ECO:0000256" key="9">
    <source>
        <dbReference type="ARBA" id="ARBA00023163"/>
    </source>
</evidence>
<dbReference type="EMBL" id="SAWY01000041">
    <property type="protein sequence ID" value="TPH12262.1"/>
    <property type="molecule type" value="Genomic_DNA"/>
</dbReference>
<keyword evidence="5 10" id="KW-0963">Cytoplasm</keyword>
<name>A0A502KKY6_9GAMM</name>
<dbReference type="OrthoDB" id="7060358at2"/>
<evidence type="ECO:0000256" key="2">
    <source>
        <dbReference type="ARBA" id="ARBA00005040"/>
    </source>
</evidence>
<dbReference type="InterPro" id="IPR020899">
    <property type="entry name" value="Arg_repress_C"/>
</dbReference>
<keyword evidence="9 10" id="KW-0804">Transcription</keyword>
<accession>A0A502KKY6</accession>
<dbReference type="GO" id="GO:0005737">
    <property type="term" value="C:cytoplasm"/>
    <property type="evidence" value="ECO:0007669"/>
    <property type="project" value="UniProtKB-SubCell"/>
</dbReference>
<evidence type="ECO:0000313" key="13">
    <source>
        <dbReference type="EMBL" id="TPH12262.1"/>
    </source>
</evidence>
<comment type="subcellular location">
    <subcellularLocation>
        <location evidence="1 10">Cytoplasm</location>
    </subcellularLocation>
</comment>
<dbReference type="Proteomes" id="UP000315303">
    <property type="component" value="Unassembled WGS sequence"/>
</dbReference>
<dbReference type="GO" id="GO:0003700">
    <property type="term" value="F:DNA-binding transcription factor activity"/>
    <property type="evidence" value="ECO:0007669"/>
    <property type="project" value="UniProtKB-UniRule"/>
</dbReference>
<dbReference type="InterPro" id="IPR036251">
    <property type="entry name" value="Arg_repress_C_sf"/>
</dbReference>
<dbReference type="InterPro" id="IPR036390">
    <property type="entry name" value="WH_DNA-bd_sf"/>
</dbReference>
<dbReference type="InterPro" id="IPR001669">
    <property type="entry name" value="Arg_repress"/>
</dbReference>
<keyword evidence="10" id="KW-0678">Repressor</keyword>
<evidence type="ECO:0000256" key="10">
    <source>
        <dbReference type="HAMAP-Rule" id="MF_00173"/>
    </source>
</evidence>
<comment type="function">
    <text evidence="10">Regulates arginine biosynthesis genes.</text>
</comment>
<evidence type="ECO:0000256" key="6">
    <source>
        <dbReference type="ARBA" id="ARBA00022571"/>
    </source>
</evidence>
<feature type="domain" description="Arginine repressor C-terminal" evidence="12">
    <location>
        <begin position="85"/>
        <end position="151"/>
    </location>
</feature>
<dbReference type="UniPathway" id="UPA00068"/>
<dbReference type="GO" id="GO:0006526">
    <property type="term" value="P:L-arginine biosynthetic process"/>
    <property type="evidence" value="ECO:0007669"/>
    <property type="project" value="UniProtKB-UniPathway"/>
</dbReference>
<dbReference type="SUPFAM" id="SSF55252">
    <property type="entry name" value="C-terminal domain of arginine repressor"/>
    <property type="match status" value="1"/>
</dbReference>
<dbReference type="NCBIfam" id="NF003457">
    <property type="entry name" value="PRK05066.1"/>
    <property type="match status" value="1"/>
</dbReference>
<comment type="similarity">
    <text evidence="3 10">Belongs to the ArgR family.</text>
</comment>
<gene>
    <name evidence="10 13" type="primary">argR</name>
    <name evidence="13" type="ORF">EPA86_18140</name>
</gene>
<protein>
    <recommendedName>
        <fullName evidence="4 10">Arginine repressor</fullName>
    </recommendedName>
</protein>
<dbReference type="InterPro" id="IPR020900">
    <property type="entry name" value="Arg_repress_DNA-bd"/>
</dbReference>
<dbReference type="Pfam" id="PF01316">
    <property type="entry name" value="Arg_repressor"/>
    <property type="match status" value="1"/>
</dbReference>
<dbReference type="SUPFAM" id="SSF46785">
    <property type="entry name" value="Winged helix' DNA-binding domain"/>
    <property type="match status" value="1"/>
</dbReference>
<comment type="caution">
    <text evidence="13">The sequence shown here is derived from an EMBL/GenBank/DDBJ whole genome shotgun (WGS) entry which is preliminary data.</text>
</comment>
<evidence type="ECO:0000259" key="12">
    <source>
        <dbReference type="Pfam" id="PF02863"/>
    </source>
</evidence>
<evidence type="ECO:0000256" key="3">
    <source>
        <dbReference type="ARBA" id="ARBA00008316"/>
    </source>
</evidence>
<sequence>MNSSRKQIESNLVQAFKKLLKEQCYGSQGQLADALAEQGFVNMSQAKISRLLSKLGAVKTRNANNEMIYILPDELAVPKSKQSIESVVTSVKHNNMQIIVKTGIGGAPLISRMLDSMGESAGILGTLAGDDTIFIAPDDVHNIEQITASIQQLLGVKVSE</sequence>
<reference evidence="13 14" key="1">
    <citation type="submission" date="2019-01" db="EMBL/GenBank/DDBJ databases">
        <title>Litorilituus lipolytica sp. nov., isolated from intertidal sand of the Yellow Sea in China.</title>
        <authorList>
            <person name="Liu A."/>
        </authorList>
    </citation>
    <scope>NUCLEOTIDE SEQUENCE [LARGE SCALE GENOMIC DNA]</scope>
    <source>
        <strain evidence="13 14">RZ04</strain>
    </source>
</reference>
<evidence type="ECO:0000313" key="14">
    <source>
        <dbReference type="Proteomes" id="UP000315303"/>
    </source>
</evidence>
<keyword evidence="8 10" id="KW-0238">DNA-binding</keyword>
<dbReference type="GO" id="GO:0003677">
    <property type="term" value="F:DNA binding"/>
    <property type="evidence" value="ECO:0007669"/>
    <property type="project" value="UniProtKB-KW"/>
</dbReference>
<dbReference type="GO" id="GO:1900079">
    <property type="term" value="P:regulation of arginine biosynthetic process"/>
    <property type="evidence" value="ECO:0007669"/>
    <property type="project" value="UniProtKB-UniRule"/>
</dbReference>
<evidence type="ECO:0000256" key="7">
    <source>
        <dbReference type="ARBA" id="ARBA00023015"/>
    </source>
</evidence>
<dbReference type="AlphaFoldDB" id="A0A502KKY6"/>
<dbReference type="PANTHER" id="PTHR34471">
    <property type="entry name" value="ARGININE REPRESSOR"/>
    <property type="match status" value="1"/>
</dbReference>
<keyword evidence="6 10" id="KW-0055">Arginine biosynthesis</keyword>
<keyword evidence="10" id="KW-0028">Amino-acid biosynthesis</keyword>
<evidence type="ECO:0000256" key="4">
    <source>
        <dbReference type="ARBA" id="ARBA00021148"/>
    </source>
</evidence>
<dbReference type="Pfam" id="PF02863">
    <property type="entry name" value="Arg_repressor_C"/>
    <property type="match status" value="1"/>
</dbReference>
<dbReference type="HAMAP" id="MF_00173">
    <property type="entry name" value="Arg_repressor"/>
    <property type="match status" value="1"/>
</dbReference>
<dbReference type="GO" id="GO:0051259">
    <property type="term" value="P:protein complex oligomerization"/>
    <property type="evidence" value="ECO:0007669"/>
    <property type="project" value="InterPro"/>
</dbReference>
<dbReference type="Gene3D" id="1.10.10.10">
    <property type="entry name" value="Winged helix-like DNA-binding domain superfamily/Winged helix DNA-binding domain"/>
    <property type="match status" value="1"/>
</dbReference>
<keyword evidence="7 10" id="KW-0805">Transcription regulation</keyword>
<evidence type="ECO:0000256" key="8">
    <source>
        <dbReference type="ARBA" id="ARBA00023125"/>
    </source>
</evidence>
<dbReference type="PANTHER" id="PTHR34471:SF1">
    <property type="entry name" value="ARGININE REPRESSOR"/>
    <property type="match status" value="1"/>
</dbReference>
<comment type="pathway">
    <text evidence="2 10">Amino-acid biosynthesis; L-arginine biosynthesis [regulation].</text>
</comment>
<evidence type="ECO:0000256" key="5">
    <source>
        <dbReference type="ARBA" id="ARBA00022490"/>
    </source>
</evidence>
<feature type="domain" description="Arginine repressor DNA-binding" evidence="11">
    <location>
        <begin position="11"/>
        <end position="75"/>
    </location>
</feature>
<evidence type="ECO:0000259" key="11">
    <source>
        <dbReference type="Pfam" id="PF01316"/>
    </source>
</evidence>
<dbReference type="GO" id="GO:0034618">
    <property type="term" value="F:arginine binding"/>
    <property type="evidence" value="ECO:0007669"/>
    <property type="project" value="InterPro"/>
</dbReference>
<dbReference type="Gene3D" id="3.30.1360.40">
    <property type="match status" value="1"/>
</dbReference>